<dbReference type="EMBL" id="CP108253">
    <property type="protein sequence ID" value="WTU45237.1"/>
    <property type="molecule type" value="Genomic_DNA"/>
</dbReference>
<accession>A0AAU2HAW7</accession>
<proteinExistence type="predicted"/>
<gene>
    <name evidence="1" type="ORF">OHV25_00230</name>
    <name evidence="2" type="ORF">OHV25_39610</name>
</gene>
<protein>
    <submittedName>
        <fullName evidence="2">Uncharacterized protein</fullName>
    </submittedName>
</protein>
<reference evidence="2" key="1">
    <citation type="submission" date="2022-10" db="EMBL/GenBank/DDBJ databases">
        <title>The complete genomes of actinobacterial strains from the NBC collection.</title>
        <authorList>
            <person name="Joergensen T.S."/>
            <person name="Alvarez Arevalo M."/>
            <person name="Sterndorff E.B."/>
            <person name="Faurdal D."/>
            <person name="Vuksanovic O."/>
            <person name="Mourched A.-S."/>
            <person name="Charusanti P."/>
            <person name="Shaw S."/>
            <person name="Blin K."/>
            <person name="Weber T."/>
        </authorList>
    </citation>
    <scope>NUCLEOTIDE SEQUENCE</scope>
    <source>
        <strain evidence="2">NBC_00060</strain>
    </source>
</reference>
<organism evidence="2">
    <name type="scientific">Streptomyces sp. NBC_00060</name>
    <dbReference type="NCBI Taxonomy" id="2975636"/>
    <lineage>
        <taxon>Bacteria</taxon>
        <taxon>Bacillati</taxon>
        <taxon>Actinomycetota</taxon>
        <taxon>Actinomycetes</taxon>
        <taxon>Kitasatosporales</taxon>
        <taxon>Streptomycetaceae</taxon>
        <taxon>Streptomyces</taxon>
    </lineage>
</organism>
<dbReference type="AlphaFoldDB" id="A0AAU2HAW7"/>
<name>A0AAU2HAW7_9ACTN</name>
<evidence type="ECO:0000313" key="2">
    <source>
        <dbReference type="EMBL" id="WTU45237.1"/>
    </source>
</evidence>
<dbReference type="EMBL" id="CP108253">
    <property type="protein sequence ID" value="WTU38121.1"/>
    <property type="molecule type" value="Genomic_DNA"/>
</dbReference>
<sequence length="242" mass="25825">MTEQPCAEGDHLRTVAMGLVAAFESLGAEHQALTAEEKETTAKERQGTVRRMVQSITDASRTLVHAVNLLAQVHGMRALGIGNQMAKDADGRAYSPLFALGNPDELLYETASCVQVVARRLSEAYQPTKKYPSLATARKPQEMKTVLSSLRTALTGLCVELTARNLTQDAAESDEPTDPDLTEGIVEFDECIAFLDELESRTCVVLPAQAAGPTADDVTAAILASPDIARAAAAALERASAR</sequence>
<evidence type="ECO:0000313" key="1">
    <source>
        <dbReference type="EMBL" id="WTU38121.1"/>
    </source>
</evidence>